<organism evidence="4">
    <name type="scientific">Desertifilum tharense IPPAS B-1220</name>
    <dbReference type="NCBI Taxonomy" id="1781255"/>
    <lineage>
        <taxon>Bacteria</taxon>
        <taxon>Bacillati</taxon>
        <taxon>Cyanobacteriota</taxon>
        <taxon>Cyanophyceae</taxon>
        <taxon>Desertifilales</taxon>
        <taxon>Desertifilaceae</taxon>
        <taxon>Desertifilum</taxon>
    </lineage>
</organism>
<dbReference type="HAMAP" id="MF_01459">
    <property type="entry name" value="Chrphore_lyase_CpxS"/>
    <property type="match status" value="1"/>
</dbReference>
<dbReference type="EMBL" id="MJGC01000041">
    <property type="protein sequence ID" value="OEJ76146.1"/>
    <property type="molecule type" value="Genomic_DNA"/>
</dbReference>
<dbReference type="RefSeq" id="WP_069966305.1">
    <property type="nucleotide sequence ID" value="NZ_CM124774.1"/>
</dbReference>
<gene>
    <name evidence="3" type="primary">cpcS</name>
    <name evidence="4" type="ORF">BH720_06220</name>
</gene>
<dbReference type="STRING" id="1781255.BH720_06220"/>
<evidence type="ECO:0000256" key="1">
    <source>
        <dbReference type="ARBA" id="ARBA00010681"/>
    </source>
</evidence>
<dbReference type="GO" id="GO:0017006">
    <property type="term" value="P:protein-tetrapyrrole linkage"/>
    <property type="evidence" value="ECO:0007669"/>
    <property type="project" value="UniProtKB-UniRule"/>
</dbReference>
<dbReference type="Gene3D" id="2.40.128.20">
    <property type="match status" value="1"/>
</dbReference>
<proteinExistence type="inferred from homology"/>
<dbReference type="InterPro" id="IPR012674">
    <property type="entry name" value="Calycin"/>
</dbReference>
<protein>
    <recommendedName>
        <fullName evidence="3">Chromophore lyase CpcS/CpeS</fullName>
        <ecNumber evidence="3">4.-.-.-</ecNumber>
    </recommendedName>
</protein>
<sequence length="225" mass="25487">MLKIQEFFEICTGLWKTERTYHYVDRAEIERSFTEFRVTALTKAEKGQILALSEPNVLTTAPLQVDPQTWQTADEQFPGFAIAFQTRSETGETLSMSLKALFVPDIYALSAQETAALPQPVLPQVAEVPLASESDIIQGYYLRDEGYSEAGAIAGRFTYQPIRQTLEMTTYYQRSVAVDQMRIVAPDIRLRTILTYRRPLQPQEAPHQINLIGFGVEHRQPLSLG</sequence>
<name>A0A1E5QN99_9CYAN</name>
<comment type="function">
    <text evidence="3">Covalently attaches a chromophore to Cys residue(s) of phycobiliproteins.</text>
</comment>
<evidence type="ECO:0000313" key="4">
    <source>
        <dbReference type="EMBL" id="OEJ76146.1"/>
    </source>
</evidence>
<dbReference type="Pfam" id="PF09367">
    <property type="entry name" value="CpeS"/>
    <property type="match status" value="2"/>
</dbReference>
<evidence type="ECO:0000256" key="3">
    <source>
        <dbReference type="HAMAP-Rule" id="MF_01459"/>
    </source>
</evidence>
<dbReference type="InterPro" id="IPR018536">
    <property type="entry name" value="CpcS/CpeS"/>
</dbReference>
<dbReference type="OrthoDB" id="529172at2"/>
<comment type="caution">
    <text evidence="4">The sequence shown here is derived from an EMBL/GenBank/DDBJ whole genome shotgun (WGS) entry which is preliminary data.</text>
</comment>
<dbReference type="EC" id="4.-.-.-" evidence="3"/>
<comment type="similarity">
    <text evidence="1 3">Belongs to the CpcS/CpeS biliprotein lyase family.</text>
</comment>
<accession>A0A1E5QN99</accession>
<keyword evidence="2 3" id="KW-0456">Lyase</keyword>
<dbReference type="GO" id="GO:0016829">
    <property type="term" value="F:lyase activity"/>
    <property type="evidence" value="ECO:0007669"/>
    <property type="project" value="UniProtKB-KW"/>
</dbReference>
<evidence type="ECO:0000256" key="2">
    <source>
        <dbReference type="ARBA" id="ARBA00023239"/>
    </source>
</evidence>
<dbReference type="AlphaFoldDB" id="A0A1E5QN99"/>
<reference evidence="4" key="1">
    <citation type="submission" date="2016-09" db="EMBL/GenBank/DDBJ databases">
        <title>Draft genome of thermotolerant cyanobacterium Desertifilum sp. strain IPPAS B-1220.</title>
        <authorList>
            <person name="Sinetova M.A."/>
            <person name="Bolakhan K."/>
            <person name="Zayadan B.K."/>
            <person name="Mironov K.S."/>
            <person name="Ustinova V."/>
            <person name="Kupriyanova E.V."/>
            <person name="Sidorov R.A."/>
            <person name="Skrypnik A.N."/>
            <person name="Gogoleva N.E."/>
            <person name="Gogolev Y.V."/>
            <person name="Los D.A."/>
        </authorList>
    </citation>
    <scope>NUCLEOTIDE SEQUENCE [LARGE SCALE GENOMIC DNA]</scope>
    <source>
        <strain evidence="4">IPPAS B-1220</strain>
    </source>
</reference>